<dbReference type="GO" id="GO:0005525">
    <property type="term" value="F:GTP binding"/>
    <property type="evidence" value="ECO:0007669"/>
    <property type="project" value="UniProtKB-KW"/>
</dbReference>
<dbReference type="PROSITE" id="PS51882">
    <property type="entry name" value="G_ALPHA"/>
    <property type="match status" value="1"/>
</dbReference>
<dbReference type="InterPro" id="IPR027417">
    <property type="entry name" value="P-loop_NTPase"/>
</dbReference>
<evidence type="ECO:0000256" key="6">
    <source>
        <dbReference type="SAM" id="MobiDB-lite"/>
    </source>
</evidence>
<keyword evidence="2 4" id="KW-0342">GTP-binding</keyword>
<dbReference type="Proteomes" id="UP000076722">
    <property type="component" value="Unassembled WGS sequence"/>
</dbReference>
<dbReference type="GO" id="GO:0003924">
    <property type="term" value="F:GTPase activity"/>
    <property type="evidence" value="ECO:0007669"/>
    <property type="project" value="InterPro"/>
</dbReference>
<feature type="region of interest" description="Disordered" evidence="6">
    <location>
        <begin position="1"/>
        <end position="52"/>
    </location>
</feature>
<feature type="compositionally biased region" description="Basic and acidic residues" evidence="6">
    <location>
        <begin position="37"/>
        <end position="52"/>
    </location>
</feature>
<dbReference type="FunFam" id="3.40.50.300:FF:000720">
    <property type="entry name" value="Guanine nucleotide-binding protein G(k) subunit alpha"/>
    <property type="match status" value="1"/>
</dbReference>
<keyword evidence="5" id="KW-0479">Metal-binding</keyword>
<dbReference type="PANTHER" id="PTHR10218">
    <property type="entry name" value="GTP-BINDING PROTEIN ALPHA SUBUNIT"/>
    <property type="match status" value="1"/>
</dbReference>
<evidence type="ECO:0000256" key="5">
    <source>
        <dbReference type="PIRSR" id="PIRSR601019-2"/>
    </source>
</evidence>
<organism evidence="7 8">
    <name type="scientific">Sistotremastrum niveocremeum HHB9708</name>
    <dbReference type="NCBI Taxonomy" id="1314777"/>
    <lineage>
        <taxon>Eukaryota</taxon>
        <taxon>Fungi</taxon>
        <taxon>Dikarya</taxon>
        <taxon>Basidiomycota</taxon>
        <taxon>Agaricomycotina</taxon>
        <taxon>Agaricomycetes</taxon>
        <taxon>Sistotremastrales</taxon>
        <taxon>Sistotremastraceae</taxon>
        <taxon>Sertulicium</taxon>
        <taxon>Sertulicium niveocremeum</taxon>
    </lineage>
</organism>
<keyword evidence="1 4" id="KW-0547">Nucleotide-binding</keyword>
<keyword evidence="3" id="KW-0807">Transducer</keyword>
<protein>
    <submittedName>
        <fullName evidence="7">Guanine nucleotide binding protein, alpha subunit</fullName>
    </submittedName>
</protein>
<feature type="compositionally biased region" description="Basic and acidic residues" evidence="6">
    <location>
        <begin position="516"/>
        <end position="534"/>
    </location>
</feature>
<evidence type="ECO:0000313" key="7">
    <source>
        <dbReference type="EMBL" id="KZS94184.1"/>
    </source>
</evidence>
<dbReference type="STRING" id="1314777.A0A164VI93"/>
<dbReference type="Gene3D" id="3.40.50.300">
    <property type="entry name" value="P-loop containing nucleotide triphosphate hydrolases"/>
    <property type="match status" value="3"/>
</dbReference>
<evidence type="ECO:0000256" key="3">
    <source>
        <dbReference type="ARBA" id="ARBA00023224"/>
    </source>
</evidence>
<name>A0A164VI93_9AGAM</name>
<dbReference type="GO" id="GO:0005737">
    <property type="term" value="C:cytoplasm"/>
    <property type="evidence" value="ECO:0007669"/>
    <property type="project" value="TreeGrafter"/>
</dbReference>
<keyword evidence="8" id="KW-1185">Reference proteome</keyword>
<evidence type="ECO:0000256" key="1">
    <source>
        <dbReference type="ARBA" id="ARBA00022741"/>
    </source>
</evidence>
<dbReference type="PRINTS" id="PR00318">
    <property type="entry name" value="GPROTEINA"/>
</dbReference>
<evidence type="ECO:0000313" key="8">
    <source>
        <dbReference type="Proteomes" id="UP000076722"/>
    </source>
</evidence>
<dbReference type="GO" id="GO:0007188">
    <property type="term" value="P:adenylate cyclase-modulating G protein-coupled receptor signaling pathway"/>
    <property type="evidence" value="ECO:0007669"/>
    <property type="project" value="TreeGrafter"/>
</dbReference>
<accession>A0A164VI93</accession>
<dbReference type="PANTHER" id="PTHR10218:SF360">
    <property type="entry name" value="GUANINE NUCLEOTIDE-BINDING PROTEIN SUBUNIT ALPHA HOMOLOG"/>
    <property type="match status" value="1"/>
</dbReference>
<reference evidence="7 8" key="1">
    <citation type="journal article" date="2016" name="Mol. Biol. Evol.">
        <title>Comparative Genomics of Early-Diverging Mushroom-Forming Fungi Provides Insights into the Origins of Lignocellulose Decay Capabilities.</title>
        <authorList>
            <person name="Nagy L.G."/>
            <person name="Riley R."/>
            <person name="Tritt A."/>
            <person name="Adam C."/>
            <person name="Daum C."/>
            <person name="Floudas D."/>
            <person name="Sun H."/>
            <person name="Yadav J.S."/>
            <person name="Pangilinan J."/>
            <person name="Larsson K.H."/>
            <person name="Matsuura K."/>
            <person name="Barry K."/>
            <person name="Labutti K."/>
            <person name="Kuo R."/>
            <person name="Ohm R.A."/>
            <person name="Bhattacharya S.S."/>
            <person name="Shirouzu T."/>
            <person name="Yoshinaga Y."/>
            <person name="Martin F.M."/>
            <person name="Grigoriev I.V."/>
            <person name="Hibbett D.S."/>
        </authorList>
    </citation>
    <scope>NUCLEOTIDE SEQUENCE [LARGE SCALE GENOMIC DNA]</scope>
    <source>
        <strain evidence="7 8">HHB9708</strain>
    </source>
</reference>
<dbReference type="InterPro" id="IPR001019">
    <property type="entry name" value="Gprotein_alpha_su"/>
</dbReference>
<gene>
    <name evidence="7" type="ORF">SISNIDRAFT_485106</name>
</gene>
<dbReference type="GO" id="GO:0001664">
    <property type="term" value="F:G protein-coupled receptor binding"/>
    <property type="evidence" value="ECO:0007669"/>
    <property type="project" value="TreeGrafter"/>
</dbReference>
<dbReference type="OrthoDB" id="5817230at2759"/>
<dbReference type="SUPFAM" id="SSF47895">
    <property type="entry name" value="Transducin (alpha subunit), insertion domain"/>
    <property type="match status" value="1"/>
</dbReference>
<feature type="region of interest" description="Disordered" evidence="6">
    <location>
        <begin position="487"/>
        <end position="534"/>
    </location>
</feature>
<feature type="compositionally biased region" description="Low complexity" evidence="6">
    <location>
        <begin position="498"/>
        <end position="513"/>
    </location>
</feature>
<evidence type="ECO:0000256" key="4">
    <source>
        <dbReference type="PIRSR" id="PIRSR601019-1"/>
    </source>
</evidence>
<dbReference type="GO" id="GO:0031683">
    <property type="term" value="F:G-protein beta/gamma-subunit complex binding"/>
    <property type="evidence" value="ECO:0007669"/>
    <property type="project" value="InterPro"/>
</dbReference>
<evidence type="ECO:0000256" key="2">
    <source>
        <dbReference type="ARBA" id="ARBA00023134"/>
    </source>
</evidence>
<proteinExistence type="predicted"/>
<feature type="binding site" evidence="5">
    <location>
        <position position="308"/>
    </location>
    <ligand>
        <name>Mg(2+)</name>
        <dbReference type="ChEBI" id="CHEBI:18420"/>
    </ligand>
</feature>
<dbReference type="SMART" id="SM00275">
    <property type="entry name" value="G_alpha"/>
    <property type="match status" value="1"/>
</dbReference>
<dbReference type="EMBL" id="KV419405">
    <property type="protein sequence ID" value="KZS94184.1"/>
    <property type="molecule type" value="Genomic_DNA"/>
</dbReference>
<dbReference type="AlphaFoldDB" id="A0A164VI93"/>
<dbReference type="GO" id="GO:0005834">
    <property type="term" value="C:heterotrimeric G-protein complex"/>
    <property type="evidence" value="ECO:0007669"/>
    <property type="project" value="TreeGrafter"/>
</dbReference>
<feature type="binding site" evidence="4">
    <location>
        <begin position="302"/>
        <end position="308"/>
    </location>
    <ligand>
        <name>GTP</name>
        <dbReference type="ChEBI" id="CHEBI:37565"/>
    </ligand>
</feature>
<dbReference type="GO" id="GO:0046872">
    <property type="term" value="F:metal ion binding"/>
    <property type="evidence" value="ECO:0007669"/>
    <property type="project" value="UniProtKB-KW"/>
</dbReference>
<sequence>MHALASSRRPAYPPNPLIRPASLESHDDPLAFVTRPPLHESPQERQARLRAEHDARLHSEAIDAKLSLERDQIRRRKAAGEVKLLLLGQAESGKSTLQKQFQFLYAPHSINNERTSWRAVIFLNIIRSIKVVFDAVFLNLDLREQAHSNQRRPASSTSNISDDVIRLDMINIKARLEPFLQFEDRLASQLIGGIQLSSATPKKGFYVRSGWQWNLPHRSDRSHTDITNLGRPSTTELDEMTEPILGILIECGGEIHTLRTHAFVQRLIQSRKLKLDEWSDYFLVNIRRIATPNYMPTDSDILRARVQTMGISEHQFTVSQNGVGPGSSLPWLLYDVGGSRGQRHTWAPFFEDATAVIFMAPISAFDQYLDEDYRVNRVQDSLELFGQIVENELLRDVHMVLFFSKSLFSIWRSMLTSMEDKADILAKKLEQGVEVTRYITSYGTRPNTYHEVCAYFKEHFMKMCTRADKKHAEAKVAKLAGKGYIHSSSSTQIHRPGAMKNASSSKQSNANGKDNINGKRDVNGKEKEKDGPKEEYKRALFTHFTSMVDTKSTQKIIVAVHDSLLRESLKHAKLL</sequence>
<keyword evidence="5" id="KW-0460">Magnesium</keyword>
<dbReference type="InterPro" id="IPR011025">
    <property type="entry name" value="GproteinA_insert"/>
</dbReference>
<dbReference type="SUPFAM" id="SSF52540">
    <property type="entry name" value="P-loop containing nucleoside triphosphate hydrolases"/>
    <property type="match status" value="1"/>
</dbReference>
<dbReference type="Pfam" id="PF00503">
    <property type="entry name" value="G-alpha"/>
    <property type="match status" value="1"/>
</dbReference>
<dbReference type="Gene3D" id="1.10.400.10">
    <property type="entry name" value="GI Alpha 1, domain 2-like"/>
    <property type="match status" value="2"/>
</dbReference>